<feature type="signal peptide" evidence="1">
    <location>
        <begin position="1"/>
        <end position="23"/>
    </location>
</feature>
<comment type="caution">
    <text evidence="2">The sequence shown here is derived from an EMBL/GenBank/DDBJ whole genome shotgun (WGS) entry which is preliminary data.</text>
</comment>
<reference evidence="2 3" key="1">
    <citation type="submission" date="2021-04" db="EMBL/GenBank/DDBJ databases">
        <title>Chitinophaga sp. nov., isolated from the rhizosphere soil.</title>
        <authorList>
            <person name="He S."/>
        </authorList>
    </citation>
    <scope>NUCLEOTIDE SEQUENCE [LARGE SCALE GENOMIC DNA]</scope>
    <source>
        <strain evidence="2 3">2R12</strain>
    </source>
</reference>
<dbReference type="EMBL" id="JAGTXB010000009">
    <property type="protein sequence ID" value="MBS0029404.1"/>
    <property type="molecule type" value="Genomic_DNA"/>
</dbReference>
<feature type="chain" id="PRO_5046544084" evidence="1">
    <location>
        <begin position="24"/>
        <end position="135"/>
    </location>
</feature>
<keyword evidence="1" id="KW-0732">Signal</keyword>
<evidence type="ECO:0000313" key="2">
    <source>
        <dbReference type="EMBL" id="MBS0029404.1"/>
    </source>
</evidence>
<proteinExistence type="predicted"/>
<gene>
    <name evidence="2" type="ORF">KE626_18920</name>
</gene>
<protein>
    <submittedName>
        <fullName evidence="2">Uncharacterized protein</fullName>
    </submittedName>
</protein>
<evidence type="ECO:0000256" key="1">
    <source>
        <dbReference type="SAM" id="SignalP"/>
    </source>
</evidence>
<dbReference type="RefSeq" id="WP_211974500.1">
    <property type="nucleotide sequence ID" value="NZ_CBFHAM010000014.1"/>
</dbReference>
<organism evidence="2 3">
    <name type="scientific">Chitinophaga hostae</name>
    <dbReference type="NCBI Taxonomy" id="2831022"/>
    <lineage>
        <taxon>Bacteria</taxon>
        <taxon>Pseudomonadati</taxon>
        <taxon>Bacteroidota</taxon>
        <taxon>Chitinophagia</taxon>
        <taxon>Chitinophagales</taxon>
        <taxon>Chitinophagaceae</taxon>
        <taxon>Chitinophaga</taxon>
    </lineage>
</organism>
<keyword evidence="3" id="KW-1185">Reference proteome</keyword>
<sequence>MKKLITSGLLLVFTCSYTAFAFAANTPVNTLLQAPTMNIEGTASSIVSKLDKSLSLTDVQKPKLLNIVTNYLRQKVAIQPLQQSNVKAYTTKMNSMQNGLHAKLKPLLTLTQYTSFQALKPASYDETNVLSQLFY</sequence>
<accession>A0ABS5J2F1</accession>
<name>A0ABS5J2F1_9BACT</name>
<evidence type="ECO:0000313" key="3">
    <source>
        <dbReference type="Proteomes" id="UP000676386"/>
    </source>
</evidence>
<dbReference type="Proteomes" id="UP000676386">
    <property type="component" value="Unassembled WGS sequence"/>
</dbReference>